<evidence type="ECO:0000256" key="1">
    <source>
        <dbReference type="SAM" id="MobiDB-lite"/>
    </source>
</evidence>
<keyword evidence="4" id="KW-1185">Reference proteome</keyword>
<feature type="region of interest" description="Disordered" evidence="1">
    <location>
        <begin position="1"/>
        <end position="27"/>
    </location>
</feature>
<gene>
    <name evidence="3" type="ORF">Ahy_Scaffold1g107163</name>
</gene>
<name>A0A444WUT5_ARAHY</name>
<dbReference type="EMBL" id="SDMP01000021">
    <property type="protein sequence ID" value="RYQ81171.1"/>
    <property type="molecule type" value="Genomic_DNA"/>
</dbReference>
<protein>
    <submittedName>
        <fullName evidence="3">Uncharacterized protein</fullName>
    </submittedName>
</protein>
<keyword evidence="2" id="KW-0812">Transmembrane</keyword>
<feature type="transmembrane region" description="Helical" evidence="2">
    <location>
        <begin position="34"/>
        <end position="53"/>
    </location>
</feature>
<organism evidence="3 4">
    <name type="scientific">Arachis hypogaea</name>
    <name type="common">Peanut</name>
    <dbReference type="NCBI Taxonomy" id="3818"/>
    <lineage>
        <taxon>Eukaryota</taxon>
        <taxon>Viridiplantae</taxon>
        <taxon>Streptophyta</taxon>
        <taxon>Embryophyta</taxon>
        <taxon>Tracheophyta</taxon>
        <taxon>Spermatophyta</taxon>
        <taxon>Magnoliopsida</taxon>
        <taxon>eudicotyledons</taxon>
        <taxon>Gunneridae</taxon>
        <taxon>Pentapetalae</taxon>
        <taxon>rosids</taxon>
        <taxon>fabids</taxon>
        <taxon>Fabales</taxon>
        <taxon>Fabaceae</taxon>
        <taxon>Papilionoideae</taxon>
        <taxon>50 kb inversion clade</taxon>
        <taxon>dalbergioids sensu lato</taxon>
        <taxon>Dalbergieae</taxon>
        <taxon>Pterocarpus clade</taxon>
        <taxon>Arachis</taxon>
    </lineage>
</organism>
<keyword evidence="2" id="KW-0472">Membrane</keyword>
<reference evidence="3 4" key="1">
    <citation type="submission" date="2019-01" db="EMBL/GenBank/DDBJ databases">
        <title>Sequencing of cultivated peanut Arachis hypogaea provides insights into genome evolution and oil improvement.</title>
        <authorList>
            <person name="Chen X."/>
        </authorList>
    </citation>
    <scope>NUCLEOTIDE SEQUENCE [LARGE SCALE GENOMIC DNA]</scope>
    <source>
        <strain evidence="4">cv. Fuhuasheng</strain>
        <tissue evidence="3">Leaves</tissue>
    </source>
</reference>
<accession>A0A444WUT5</accession>
<evidence type="ECO:0000313" key="4">
    <source>
        <dbReference type="Proteomes" id="UP000289738"/>
    </source>
</evidence>
<proteinExistence type="predicted"/>
<keyword evidence="2" id="KW-1133">Transmembrane helix</keyword>
<sequence>MNVTAANSSITGKISKDEEVRGNTRQQGNEYDQTSIYCAAMLSSIMTLYISAIESWSTKF</sequence>
<evidence type="ECO:0000256" key="2">
    <source>
        <dbReference type="SAM" id="Phobius"/>
    </source>
</evidence>
<dbReference type="Proteomes" id="UP000289738">
    <property type="component" value="Unassembled WGS sequence"/>
</dbReference>
<comment type="caution">
    <text evidence="3">The sequence shown here is derived from an EMBL/GenBank/DDBJ whole genome shotgun (WGS) entry which is preliminary data.</text>
</comment>
<dbReference type="AlphaFoldDB" id="A0A444WUT5"/>
<feature type="compositionally biased region" description="Polar residues" evidence="1">
    <location>
        <begin position="1"/>
        <end position="12"/>
    </location>
</feature>
<evidence type="ECO:0000313" key="3">
    <source>
        <dbReference type="EMBL" id="RYQ81171.1"/>
    </source>
</evidence>